<evidence type="ECO:0000313" key="3">
    <source>
        <dbReference type="Proteomes" id="UP000824166"/>
    </source>
</evidence>
<evidence type="ECO:0000259" key="1">
    <source>
        <dbReference type="Pfam" id="PF13614"/>
    </source>
</evidence>
<sequence>MSRFALITPSPEFDQRLRQAVAGGLPGSVQTFFTNVLPVDPAELFGALDQGQLEVLILGPEVPVEDAMRLATVLNVQVPELSVLLVAEPQPDFILQAMRSGIRDIMSPTADMAEIRITLERACQSFATRQRTSEPKPSGAPKGMVIGVFSPKGGVGKTTIATNIAVGLGKIAPMSVVIVDLDLQFGDVASGLYLNPEHTVTDAVTPSASQDSLVLKAFLTVHPASIYALCAPKTPEEADEVTPDQVARLLEQLAEEFQYVVVDTAPGLPEIGLAALERCTDAVWVSAMDVPSVRGLRSGLDILRRLNLLPETRHVVLNMADSKSGLSVQDVESTVGAPVDVSIPRSKAVALSTNRGIPVLQEGAKDPAIKGLNHLVERFNPAWRASSQRKLHRRVVVQ</sequence>
<comment type="caution">
    <text evidence="2">The sequence shown here is derived from an EMBL/GenBank/DDBJ whole genome shotgun (WGS) entry which is preliminary data.</text>
</comment>
<proteinExistence type="predicted"/>
<dbReference type="RefSeq" id="WP_216926395.1">
    <property type="nucleotide sequence ID" value="NZ_JAHOPC010000013.1"/>
</dbReference>
<dbReference type="InterPro" id="IPR050625">
    <property type="entry name" value="ParA/MinD_ATPase"/>
</dbReference>
<reference evidence="2 3" key="1">
    <citation type="submission" date="2021-06" db="EMBL/GenBank/DDBJ databases">
        <authorList>
            <person name="Jeong J.W."/>
        </authorList>
    </citation>
    <scope>NUCLEOTIDE SEQUENCE [LARGE SCALE GENOMIC DNA]</scope>
    <source>
        <strain evidence="2 3">MMS21-TAE1-1</strain>
    </source>
</reference>
<dbReference type="Proteomes" id="UP000824166">
    <property type="component" value="Unassembled WGS sequence"/>
</dbReference>
<keyword evidence="3" id="KW-1185">Reference proteome</keyword>
<dbReference type="PANTHER" id="PTHR43384">
    <property type="entry name" value="SEPTUM SITE-DETERMINING PROTEIN MIND HOMOLOG, CHLOROPLASTIC-RELATED"/>
    <property type="match status" value="1"/>
</dbReference>
<dbReference type="InterPro" id="IPR025669">
    <property type="entry name" value="AAA_dom"/>
</dbReference>
<dbReference type="EMBL" id="JAHOPC010000013">
    <property type="protein sequence ID" value="MBU8868273.1"/>
    <property type="molecule type" value="Genomic_DNA"/>
</dbReference>
<dbReference type="PANTHER" id="PTHR43384:SF13">
    <property type="entry name" value="SLR0110 PROTEIN"/>
    <property type="match status" value="1"/>
</dbReference>
<accession>A0ABS6I991</accession>
<feature type="domain" description="AAA" evidence="1">
    <location>
        <begin position="145"/>
        <end position="298"/>
    </location>
</feature>
<name>A0ABS6I991_9MICC</name>
<dbReference type="Pfam" id="PF13614">
    <property type="entry name" value="AAA_31"/>
    <property type="match status" value="1"/>
</dbReference>
<protein>
    <submittedName>
        <fullName evidence="2">AAA family ATPase</fullName>
    </submittedName>
</protein>
<gene>
    <name evidence="2" type="ORF">KSW38_18435</name>
</gene>
<evidence type="ECO:0000313" key="2">
    <source>
        <dbReference type="EMBL" id="MBU8868273.1"/>
    </source>
</evidence>
<organism evidence="2 3">
    <name type="scientific">Paenarthrobacter aromaticivorans</name>
    <dbReference type="NCBI Taxonomy" id="2849150"/>
    <lineage>
        <taxon>Bacteria</taxon>
        <taxon>Bacillati</taxon>
        <taxon>Actinomycetota</taxon>
        <taxon>Actinomycetes</taxon>
        <taxon>Micrococcales</taxon>
        <taxon>Micrococcaceae</taxon>
        <taxon>Paenarthrobacter</taxon>
    </lineage>
</organism>